<organism evidence="1 2">
    <name type="scientific">Longimycelium tulufanense</name>
    <dbReference type="NCBI Taxonomy" id="907463"/>
    <lineage>
        <taxon>Bacteria</taxon>
        <taxon>Bacillati</taxon>
        <taxon>Actinomycetota</taxon>
        <taxon>Actinomycetes</taxon>
        <taxon>Pseudonocardiales</taxon>
        <taxon>Pseudonocardiaceae</taxon>
        <taxon>Longimycelium</taxon>
    </lineage>
</organism>
<reference evidence="1" key="2">
    <citation type="submission" date="2020-09" db="EMBL/GenBank/DDBJ databases">
        <authorList>
            <person name="Sun Q."/>
            <person name="Zhou Y."/>
        </authorList>
    </citation>
    <scope>NUCLEOTIDE SEQUENCE</scope>
    <source>
        <strain evidence="1">CGMCC 4.5737</strain>
    </source>
</reference>
<name>A0A8J3C681_9PSEU</name>
<accession>A0A8J3C681</accession>
<sequence>MRVDLRPLLAGLEVLEGTGPEFEGFLANHGPMACEALVTLGVGDQAPGWAARYRPRLDGAAVPRFRLDPEDYRSALGRMDLLGDWIALLRREVAERPWPTVLTRWWPRLLPGLAAAGMHGVIRTAHAVRALAVAAEPHPLLVDELAQGLAYWAARYQRLPGNPTLTGTVPLPAALTGLPRLKSATPSPGPGITGRLVALDRLTGFAAALDRYRPATPPSLVTDPDVACQATLDELISAAARVLIARPDAPVAFCHAITAPAAIRLVLPHLDSTQRVPSVAAAWQVLGAVVAAFAPSPGDDGLDWHSDRPAPQRGVLLERVQDSGDEHVIKLTEATLREHARTGDDVLLHAATVFADRMATLTDRMT</sequence>
<evidence type="ECO:0000313" key="1">
    <source>
        <dbReference type="EMBL" id="GGM38316.1"/>
    </source>
</evidence>
<evidence type="ECO:0000313" key="2">
    <source>
        <dbReference type="Proteomes" id="UP000637578"/>
    </source>
</evidence>
<dbReference type="EMBL" id="BMMK01000002">
    <property type="protein sequence ID" value="GGM38316.1"/>
    <property type="molecule type" value="Genomic_DNA"/>
</dbReference>
<evidence type="ECO:0008006" key="3">
    <source>
        <dbReference type="Google" id="ProtNLM"/>
    </source>
</evidence>
<dbReference type="AlphaFoldDB" id="A0A8J3C681"/>
<proteinExistence type="predicted"/>
<comment type="caution">
    <text evidence="1">The sequence shown here is derived from an EMBL/GenBank/DDBJ whole genome shotgun (WGS) entry which is preliminary data.</text>
</comment>
<dbReference type="RefSeq" id="WP_189053699.1">
    <property type="nucleotide sequence ID" value="NZ_BMMK01000002.1"/>
</dbReference>
<protein>
    <recommendedName>
        <fullName evidence="3">DUF4243 domain-containing protein</fullName>
    </recommendedName>
</protein>
<dbReference type="Proteomes" id="UP000637578">
    <property type="component" value="Unassembled WGS sequence"/>
</dbReference>
<keyword evidence="2" id="KW-1185">Reference proteome</keyword>
<gene>
    <name evidence="1" type="ORF">GCM10012275_06650</name>
</gene>
<reference evidence="1" key="1">
    <citation type="journal article" date="2014" name="Int. J. Syst. Evol. Microbiol.">
        <title>Complete genome sequence of Corynebacterium casei LMG S-19264T (=DSM 44701T), isolated from a smear-ripened cheese.</title>
        <authorList>
            <consortium name="US DOE Joint Genome Institute (JGI-PGF)"/>
            <person name="Walter F."/>
            <person name="Albersmeier A."/>
            <person name="Kalinowski J."/>
            <person name="Ruckert C."/>
        </authorList>
    </citation>
    <scope>NUCLEOTIDE SEQUENCE</scope>
    <source>
        <strain evidence="1">CGMCC 4.5737</strain>
    </source>
</reference>